<dbReference type="InterPro" id="IPR035965">
    <property type="entry name" value="PAS-like_dom_sf"/>
</dbReference>
<evidence type="ECO:0000256" key="2">
    <source>
        <dbReference type="ARBA" id="ARBA00012438"/>
    </source>
</evidence>
<keyword evidence="3" id="KW-0597">Phosphoprotein</keyword>
<dbReference type="SUPFAM" id="SSF55785">
    <property type="entry name" value="PYP-like sensor domain (PAS domain)"/>
    <property type="match status" value="1"/>
</dbReference>
<feature type="domain" description="PAC" evidence="12">
    <location>
        <begin position="368"/>
        <end position="420"/>
    </location>
</feature>
<dbReference type="Pfam" id="PF00989">
    <property type="entry name" value="PAS"/>
    <property type="match status" value="1"/>
</dbReference>
<comment type="catalytic activity">
    <reaction evidence="1">
        <text>ATP + protein L-histidine = ADP + protein N-phospho-L-histidine.</text>
        <dbReference type="EC" id="2.7.13.3"/>
    </reaction>
</comment>
<accession>A0A840L7G7</accession>
<evidence type="ECO:0000259" key="12">
    <source>
        <dbReference type="PROSITE" id="PS50113"/>
    </source>
</evidence>
<dbReference type="SUPFAM" id="SSF55874">
    <property type="entry name" value="ATPase domain of HSP90 chaperone/DNA topoisomerase II/histidine kinase"/>
    <property type="match status" value="1"/>
</dbReference>
<evidence type="ECO:0000256" key="3">
    <source>
        <dbReference type="ARBA" id="ARBA00022553"/>
    </source>
</evidence>
<dbReference type="InterPro" id="IPR036097">
    <property type="entry name" value="HisK_dim/P_sf"/>
</dbReference>
<evidence type="ECO:0000256" key="8">
    <source>
        <dbReference type="ARBA" id="ARBA00023012"/>
    </source>
</evidence>
<evidence type="ECO:0000259" key="10">
    <source>
        <dbReference type="PROSITE" id="PS50109"/>
    </source>
</evidence>
<organism evidence="13 14">
    <name type="scientific">Roseateles oligotrophus</name>
    <dbReference type="NCBI Taxonomy" id="1769250"/>
    <lineage>
        <taxon>Bacteria</taxon>
        <taxon>Pseudomonadati</taxon>
        <taxon>Pseudomonadota</taxon>
        <taxon>Betaproteobacteria</taxon>
        <taxon>Burkholderiales</taxon>
        <taxon>Sphaerotilaceae</taxon>
        <taxon>Roseateles</taxon>
    </lineage>
</organism>
<dbReference type="InterPro" id="IPR000700">
    <property type="entry name" value="PAS-assoc_C"/>
</dbReference>
<dbReference type="Gene3D" id="1.10.287.130">
    <property type="match status" value="1"/>
</dbReference>
<dbReference type="InterPro" id="IPR000014">
    <property type="entry name" value="PAS"/>
</dbReference>
<name>A0A840L7G7_9BURK</name>
<protein>
    <recommendedName>
        <fullName evidence="2">histidine kinase</fullName>
        <ecNumber evidence="2">2.7.13.3</ecNumber>
    </recommendedName>
</protein>
<dbReference type="GO" id="GO:0000155">
    <property type="term" value="F:phosphorelay sensor kinase activity"/>
    <property type="evidence" value="ECO:0007669"/>
    <property type="project" value="InterPro"/>
</dbReference>
<dbReference type="InterPro" id="IPR003594">
    <property type="entry name" value="HATPase_dom"/>
</dbReference>
<dbReference type="CDD" id="cd00130">
    <property type="entry name" value="PAS"/>
    <property type="match status" value="1"/>
</dbReference>
<keyword evidence="7" id="KW-0067">ATP-binding</keyword>
<feature type="domain" description="Histidine kinase" evidence="10">
    <location>
        <begin position="440"/>
        <end position="661"/>
    </location>
</feature>
<dbReference type="PANTHER" id="PTHR43065:SF42">
    <property type="entry name" value="TWO-COMPONENT SENSOR PPRA"/>
    <property type="match status" value="1"/>
</dbReference>
<dbReference type="SMART" id="SM00388">
    <property type="entry name" value="HisKA"/>
    <property type="match status" value="1"/>
</dbReference>
<dbReference type="PRINTS" id="PR00344">
    <property type="entry name" value="BCTRLSENSOR"/>
</dbReference>
<feature type="domain" description="PAS" evidence="11">
    <location>
        <begin position="292"/>
        <end position="364"/>
    </location>
</feature>
<dbReference type="InterPro" id="IPR001610">
    <property type="entry name" value="PAC"/>
</dbReference>
<evidence type="ECO:0000256" key="1">
    <source>
        <dbReference type="ARBA" id="ARBA00000085"/>
    </source>
</evidence>
<dbReference type="EMBL" id="JACHLP010000006">
    <property type="protein sequence ID" value="MBB4844514.1"/>
    <property type="molecule type" value="Genomic_DNA"/>
</dbReference>
<dbReference type="InterPro" id="IPR013767">
    <property type="entry name" value="PAS_fold"/>
</dbReference>
<dbReference type="RefSeq" id="WP_184301038.1">
    <property type="nucleotide sequence ID" value="NZ_JACHLP010000006.1"/>
</dbReference>
<dbReference type="NCBIfam" id="TIGR00229">
    <property type="entry name" value="sensory_box"/>
    <property type="match status" value="1"/>
</dbReference>
<dbReference type="InterPro" id="IPR004358">
    <property type="entry name" value="Sig_transdc_His_kin-like_C"/>
</dbReference>
<evidence type="ECO:0000313" key="13">
    <source>
        <dbReference type="EMBL" id="MBB4844514.1"/>
    </source>
</evidence>
<dbReference type="Pfam" id="PF02518">
    <property type="entry name" value="HATPase_c"/>
    <property type="match status" value="1"/>
</dbReference>
<keyword evidence="4 13" id="KW-0808">Transferase</keyword>
<dbReference type="PANTHER" id="PTHR43065">
    <property type="entry name" value="SENSOR HISTIDINE KINASE"/>
    <property type="match status" value="1"/>
</dbReference>
<comment type="caution">
    <text evidence="13">The sequence shown here is derived from an EMBL/GenBank/DDBJ whole genome shotgun (WGS) entry which is preliminary data.</text>
</comment>
<keyword evidence="5" id="KW-0547">Nucleotide-binding</keyword>
<dbReference type="InterPro" id="IPR005467">
    <property type="entry name" value="His_kinase_dom"/>
</dbReference>
<evidence type="ECO:0000256" key="5">
    <source>
        <dbReference type="ARBA" id="ARBA00022741"/>
    </source>
</evidence>
<dbReference type="EC" id="2.7.13.3" evidence="2"/>
<dbReference type="Gene3D" id="3.30.565.10">
    <property type="entry name" value="Histidine kinase-like ATPase, C-terminal domain"/>
    <property type="match status" value="1"/>
</dbReference>
<evidence type="ECO:0000256" key="9">
    <source>
        <dbReference type="SAM" id="Phobius"/>
    </source>
</evidence>
<gene>
    <name evidence="13" type="ORF">HNP55_003058</name>
</gene>
<keyword evidence="14" id="KW-1185">Reference proteome</keyword>
<dbReference type="PROSITE" id="PS50112">
    <property type="entry name" value="PAS"/>
    <property type="match status" value="1"/>
</dbReference>
<dbReference type="SUPFAM" id="SSF47384">
    <property type="entry name" value="Homodimeric domain of signal transducing histidine kinase"/>
    <property type="match status" value="1"/>
</dbReference>
<evidence type="ECO:0000256" key="4">
    <source>
        <dbReference type="ARBA" id="ARBA00022679"/>
    </source>
</evidence>
<dbReference type="SMART" id="SM00091">
    <property type="entry name" value="PAS"/>
    <property type="match status" value="1"/>
</dbReference>
<evidence type="ECO:0000259" key="11">
    <source>
        <dbReference type="PROSITE" id="PS50112"/>
    </source>
</evidence>
<evidence type="ECO:0000313" key="14">
    <source>
        <dbReference type="Proteomes" id="UP000562027"/>
    </source>
</evidence>
<dbReference type="GO" id="GO:0005524">
    <property type="term" value="F:ATP binding"/>
    <property type="evidence" value="ECO:0007669"/>
    <property type="project" value="UniProtKB-KW"/>
</dbReference>
<keyword evidence="6 13" id="KW-0418">Kinase</keyword>
<dbReference type="AlphaFoldDB" id="A0A840L7G7"/>
<dbReference type="GO" id="GO:0006355">
    <property type="term" value="P:regulation of DNA-templated transcription"/>
    <property type="evidence" value="ECO:0007669"/>
    <property type="project" value="InterPro"/>
</dbReference>
<dbReference type="Gene3D" id="3.30.450.20">
    <property type="entry name" value="PAS domain"/>
    <property type="match status" value="1"/>
</dbReference>
<dbReference type="CDD" id="cd00082">
    <property type="entry name" value="HisKA"/>
    <property type="match status" value="1"/>
</dbReference>
<evidence type="ECO:0000256" key="6">
    <source>
        <dbReference type="ARBA" id="ARBA00022777"/>
    </source>
</evidence>
<dbReference type="PROSITE" id="PS50109">
    <property type="entry name" value="HIS_KIN"/>
    <property type="match status" value="1"/>
</dbReference>
<dbReference type="InterPro" id="IPR003661">
    <property type="entry name" value="HisK_dim/P_dom"/>
</dbReference>
<dbReference type="PROSITE" id="PS50113">
    <property type="entry name" value="PAC"/>
    <property type="match status" value="1"/>
</dbReference>
<dbReference type="SMART" id="SM00086">
    <property type="entry name" value="PAC"/>
    <property type="match status" value="1"/>
</dbReference>
<evidence type="ECO:0000256" key="7">
    <source>
        <dbReference type="ARBA" id="ARBA00022840"/>
    </source>
</evidence>
<reference evidence="13 14" key="1">
    <citation type="submission" date="2020-08" db="EMBL/GenBank/DDBJ databases">
        <title>Functional genomics of gut bacteria from endangered species of beetles.</title>
        <authorList>
            <person name="Carlos-Shanley C."/>
        </authorList>
    </citation>
    <scope>NUCLEOTIDE SEQUENCE [LARGE SCALE GENOMIC DNA]</scope>
    <source>
        <strain evidence="13 14">S00239</strain>
    </source>
</reference>
<dbReference type="Proteomes" id="UP000562027">
    <property type="component" value="Unassembled WGS sequence"/>
</dbReference>
<feature type="transmembrane region" description="Helical" evidence="9">
    <location>
        <begin position="25"/>
        <end position="45"/>
    </location>
</feature>
<keyword evidence="9" id="KW-0472">Membrane</keyword>
<keyword evidence="8" id="KW-0902">Two-component regulatory system</keyword>
<dbReference type="SMART" id="SM00387">
    <property type="entry name" value="HATPase_c"/>
    <property type="match status" value="1"/>
</dbReference>
<proteinExistence type="predicted"/>
<sequence length="670" mass="74156">MSLPPPPLNQAPSPVHRPEAWWRRVLWSLPLVLSLIFVAGVLAWARSNEIEERELQRQTLISDALSTEAQLRAKLKEESEHLRDLAEALHELPATAESLARHPEMNAGLRRLWLSVTWLDKHNRVLAQVPEPHEHRVEGDDEGLSLHLSATVGPQGAGGTLVLRYAPALLLKRGVPWWLARKYDVQMVDSADQVIASITETPLRAAQGEQPSYRVNFAGPFRASPLTERPENTEAALSDAALELTLRDPQPTTIKPLALILIAGFLPLIGVASWLLRRQLRQTSRAETAWREQAAWRQAMEDSALVGLRARNAQGRLLYVNRTFCEMVGLSAEQLVGLSPPMPYWPPEALDEVMQRNRRNLAGHAPREGYEARWRHQDGRVLDVMVFESPLVDARGLQIGWMGSIIDISAKKRLEERERRQIDTLAHHARLTMLGEVASTLAHELNQPLTAIASYNAGIINSLAKLGVDDALVLGALKRLGAQAAQAGRVVQRIREFLTRREPQHEACSLNQIVSDAVALLRKEQRRSQIELSLQLAPDLPPLLADAVLVEQVVINLVRNAGDSLQARAQQRRIQVRSRLIARLEAGGPDFLRVDVIDNGPGLQGRKAETLCAPFFSTKGDGMGMGLAICRSIIEAHQGVLDAQDAAEGGAIFSFSLPLRPLQPPAETLP</sequence>
<feature type="transmembrane region" description="Helical" evidence="9">
    <location>
        <begin position="257"/>
        <end position="276"/>
    </location>
</feature>
<keyword evidence="9" id="KW-0812">Transmembrane</keyword>
<keyword evidence="9" id="KW-1133">Transmembrane helix</keyword>
<dbReference type="InterPro" id="IPR036890">
    <property type="entry name" value="HATPase_C_sf"/>
</dbReference>